<comment type="subcellular location">
    <subcellularLocation>
        <location evidence="1">Cytoplasm</location>
        <location evidence="1">Cytoskeleton</location>
    </subcellularLocation>
</comment>
<feature type="compositionally biased region" description="Basic and acidic residues" evidence="6">
    <location>
        <begin position="48"/>
        <end position="59"/>
    </location>
</feature>
<dbReference type="Pfam" id="PF06886">
    <property type="entry name" value="TPX2"/>
    <property type="match status" value="1"/>
</dbReference>
<feature type="region of interest" description="Disordered" evidence="6">
    <location>
        <begin position="97"/>
        <end position="141"/>
    </location>
</feature>
<feature type="compositionally biased region" description="Polar residues" evidence="6">
    <location>
        <begin position="175"/>
        <end position="189"/>
    </location>
</feature>
<dbReference type="AlphaFoldDB" id="A0AAV1XJ47"/>
<evidence type="ECO:0000259" key="7">
    <source>
        <dbReference type="Pfam" id="PF06886"/>
    </source>
</evidence>
<feature type="compositionally biased region" description="Polar residues" evidence="6">
    <location>
        <begin position="122"/>
        <end position="131"/>
    </location>
</feature>
<feature type="compositionally biased region" description="Basic and acidic residues" evidence="6">
    <location>
        <begin position="336"/>
        <end position="345"/>
    </location>
</feature>
<reference evidence="8 9" key="1">
    <citation type="submission" date="2024-03" db="EMBL/GenBank/DDBJ databases">
        <authorList>
            <person name="Martinez-Hernandez J."/>
        </authorList>
    </citation>
    <scope>NUCLEOTIDE SEQUENCE [LARGE SCALE GENOMIC DNA]</scope>
</reference>
<evidence type="ECO:0000313" key="8">
    <source>
        <dbReference type="EMBL" id="CAL0321144.1"/>
    </source>
</evidence>
<evidence type="ECO:0000256" key="5">
    <source>
        <dbReference type="ARBA" id="ARBA00023212"/>
    </source>
</evidence>
<dbReference type="PANTHER" id="PTHR46372">
    <property type="entry name" value="PROTEIN WVD2-LIKE 3"/>
    <property type="match status" value="1"/>
</dbReference>
<feature type="compositionally biased region" description="Basic and acidic residues" evidence="6">
    <location>
        <begin position="27"/>
        <end position="39"/>
    </location>
</feature>
<keyword evidence="4" id="KW-0493">Microtubule</keyword>
<dbReference type="GO" id="GO:0000226">
    <property type="term" value="P:microtubule cytoskeleton organization"/>
    <property type="evidence" value="ECO:0007669"/>
    <property type="project" value="InterPro"/>
</dbReference>
<gene>
    <name evidence="8" type="ORF">LLUT_LOCUS22204</name>
</gene>
<feature type="region of interest" description="Disordered" evidence="6">
    <location>
        <begin position="295"/>
        <end position="370"/>
    </location>
</feature>
<feature type="region of interest" description="Disordered" evidence="6">
    <location>
        <begin position="157"/>
        <end position="189"/>
    </location>
</feature>
<dbReference type="InterPro" id="IPR027329">
    <property type="entry name" value="TPX2_C"/>
</dbReference>
<dbReference type="GO" id="GO:0005874">
    <property type="term" value="C:microtubule"/>
    <property type="evidence" value="ECO:0007669"/>
    <property type="project" value="UniProtKB-KW"/>
</dbReference>
<evidence type="ECO:0000256" key="6">
    <source>
        <dbReference type="SAM" id="MobiDB-lite"/>
    </source>
</evidence>
<feature type="region of interest" description="Disordered" evidence="6">
    <location>
        <begin position="258"/>
        <end position="277"/>
    </location>
</feature>
<keyword evidence="9" id="KW-1185">Reference proteome</keyword>
<evidence type="ECO:0000256" key="3">
    <source>
        <dbReference type="ARBA" id="ARBA00022490"/>
    </source>
</evidence>
<organism evidence="8 9">
    <name type="scientific">Lupinus luteus</name>
    <name type="common">European yellow lupine</name>
    <dbReference type="NCBI Taxonomy" id="3873"/>
    <lineage>
        <taxon>Eukaryota</taxon>
        <taxon>Viridiplantae</taxon>
        <taxon>Streptophyta</taxon>
        <taxon>Embryophyta</taxon>
        <taxon>Tracheophyta</taxon>
        <taxon>Spermatophyta</taxon>
        <taxon>Magnoliopsida</taxon>
        <taxon>eudicotyledons</taxon>
        <taxon>Gunneridae</taxon>
        <taxon>Pentapetalae</taxon>
        <taxon>rosids</taxon>
        <taxon>fabids</taxon>
        <taxon>Fabales</taxon>
        <taxon>Fabaceae</taxon>
        <taxon>Papilionoideae</taxon>
        <taxon>50 kb inversion clade</taxon>
        <taxon>genistoids sensu lato</taxon>
        <taxon>core genistoids</taxon>
        <taxon>Genisteae</taxon>
        <taxon>Lupinus</taxon>
    </lineage>
</organism>
<evidence type="ECO:0000256" key="1">
    <source>
        <dbReference type="ARBA" id="ARBA00004245"/>
    </source>
</evidence>
<dbReference type="Proteomes" id="UP001497480">
    <property type="component" value="Unassembled WGS sequence"/>
</dbReference>
<name>A0AAV1XJ47_LUPLU</name>
<sequence length="410" mass="45748">MAIEDTEICIIKEPDHVVVYSDSISHDSAHETGTDDHNITESYGHTNETTDHHSSEESTKEYVVKECTTEVSVKISDASNITSSKKLTSDFEDVLSEKSLKPHKTKGNHQPRDAVKHGHGSATGNLHSRCTGSVKKKPTVPQPFSLATEKRATVGTRPAFEEDNKVTSERKSLNKRNVLTPNTLKQNQLKPPLVLRKPLQPDNKKHPDEDDSCSVASIITVNSMRSSKSRATIASVPVFRSTERAEKRREFYSKLEEKHQAMEAEKTQTEARTKEEKDEAIKQLRKSLMFKASPMPSFYHEGPPPKVELKKLPTTRAKSPNLGRRKSNSDAVISSEGDKVRGDVARRKHRTMSNAKIASVNSNNSDKSDLNDGIVIYDELRNKTQHIEEINATEATGQADLEISSQLSFQ</sequence>
<comment type="caution">
    <text evidence="8">The sequence shown here is derived from an EMBL/GenBank/DDBJ whole genome shotgun (WGS) entry which is preliminary data.</text>
</comment>
<dbReference type="GO" id="GO:0008017">
    <property type="term" value="F:microtubule binding"/>
    <property type="evidence" value="ECO:0007669"/>
    <property type="project" value="InterPro"/>
</dbReference>
<feature type="domain" description="TPX2 C-terminal" evidence="7">
    <location>
        <begin position="238"/>
        <end position="307"/>
    </location>
</feature>
<feature type="region of interest" description="Disordered" evidence="6">
    <location>
        <begin position="27"/>
        <end position="59"/>
    </location>
</feature>
<evidence type="ECO:0000313" key="9">
    <source>
        <dbReference type="Proteomes" id="UP001497480"/>
    </source>
</evidence>
<keyword evidence="5" id="KW-0206">Cytoskeleton</keyword>
<dbReference type="PANTHER" id="PTHR46372:SF2">
    <property type="entry name" value="PROTEIN WVD2-LIKE 3"/>
    <property type="match status" value="1"/>
</dbReference>
<feature type="compositionally biased region" description="Basic and acidic residues" evidence="6">
    <location>
        <begin position="159"/>
        <end position="172"/>
    </location>
</feature>
<dbReference type="EMBL" id="CAXHTB010000015">
    <property type="protein sequence ID" value="CAL0321144.1"/>
    <property type="molecule type" value="Genomic_DNA"/>
</dbReference>
<dbReference type="InterPro" id="IPR044806">
    <property type="entry name" value="WVD2/WDL1-4"/>
</dbReference>
<accession>A0AAV1XJ47</accession>
<evidence type="ECO:0000256" key="4">
    <source>
        <dbReference type="ARBA" id="ARBA00022701"/>
    </source>
</evidence>
<evidence type="ECO:0000256" key="2">
    <source>
        <dbReference type="ARBA" id="ARBA00005885"/>
    </source>
</evidence>
<protein>
    <recommendedName>
        <fullName evidence="7">TPX2 C-terminal domain-containing protein</fullName>
    </recommendedName>
</protein>
<proteinExistence type="inferred from homology"/>
<keyword evidence="3" id="KW-0963">Cytoplasm</keyword>
<comment type="similarity">
    <text evidence="2">Belongs to the TPX2 family.</text>
</comment>